<evidence type="ECO:0000313" key="1">
    <source>
        <dbReference type="EMBL" id="CAB0016430.1"/>
    </source>
</evidence>
<keyword evidence="2" id="KW-1185">Reference proteome</keyword>
<name>A0A6H5HGV3_9HEMI</name>
<gene>
    <name evidence="1" type="ORF">NTEN_LOCUS20609</name>
</gene>
<reference evidence="1 2" key="1">
    <citation type="submission" date="2020-02" db="EMBL/GenBank/DDBJ databases">
        <authorList>
            <person name="Ferguson B K."/>
        </authorList>
    </citation>
    <scope>NUCLEOTIDE SEQUENCE [LARGE SCALE GENOMIC DNA]</scope>
</reference>
<protein>
    <submittedName>
        <fullName evidence="1">Uncharacterized protein</fullName>
    </submittedName>
</protein>
<organism evidence="1 2">
    <name type="scientific">Nesidiocoris tenuis</name>
    <dbReference type="NCBI Taxonomy" id="355587"/>
    <lineage>
        <taxon>Eukaryota</taxon>
        <taxon>Metazoa</taxon>
        <taxon>Ecdysozoa</taxon>
        <taxon>Arthropoda</taxon>
        <taxon>Hexapoda</taxon>
        <taxon>Insecta</taxon>
        <taxon>Pterygota</taxon>
        <taxon>Neoptera</taxon>
        <taxon>Paraneoptera</taxon>
        <taxon>Hemiptera</taxon>
        <taxon>Heteroptera</taxon>
        <taxon>Panheteroptera</taxon>
        <taxon>Cimicomorpha</taxon>
        <taxon>Miridae</taxon>
        <taxon>Dicyphina</taxon>
        <taxon>Nesidiocoris</taxon>
    </lineage>
</organism>
<sequence>IAHEIARPLTPANATILELIESDPQLTLLKDALQTRSAVRTSDRPVGRSSRPFAIWRDRRFPPTVPDLELSHLEAFPSRLATSSPATASSTSSMA</sequence>
<evidence type="ECO:0000313" key="2">
    <source>
        <dbReference type="Proteomes" id="UP000479000"/>
    </source>
</evidence>
<accession>A0A6H5HGV3</accession>
<dbReference type="EMBL" id="CADCXU010030322">
    <property type="protein sequence ID" value="CAB0016430.1"/>
    <property type="molecule type" value="Genomic_DNA"/>
</dbReference>
<proteinExistence type="predicted"/>
<dbReference type="AlphaFoldDB" id="A0A6H5HGV3"/>
<dbReference type="Proteomes" id="UP000479000">
    <property type="component" value="Unassembled WGS sequence"/>
</dbReference>
<feature type="non-terminal residue" evidence="1">
    <location>
        <position position="1"/>
    </location>
</feature>